<feature type="DNA-binding region" description="Fork-head" evidence="10">
    <location>
        <begin position="379"/>
        <end position="452"/>
    </location>
</feature>
<evidence type="ECO:0000256" key="6">
    <source>
        <dbReference type="ARBA" id="ARBA00023015"/>
    </source>
</evidence>
<feature type="compositionally biased region" description="Polar residues" evidence="11">
    <location>
        <begin position="522"/>
        <end position="544"/>
    </location>
</feature>
<feature type="region of interest" description="Disordered" evidence="11">
    <location>
        <begin position="166"/>
        <end position="217"/>
    </location>
</feature>
<keyword evidence="5" id="KW-0862">Zinc</keyword>
<evidence type="ECO:0000256" key="3">
    <source>
        <dbReference type="ARBA" id="ARBA00022723"/>
    </source>
</evidence>
<keyword evidence="7 10" id="KW-0238">DNA-binding</keyword>
<evidence type="ECO:0000313" key="14">
    <source>
        <dbReference type="Proteomes" id="UP000826234"/>
    </source>
</evidence>
<dbReference type="PRINTS" id="PR00053">
    <property type="entry name" value="FORKHEAD"/>
</dbReference>
<dbReference type="InterPro" id="IPR030456">
    <property type="entry name" value="TF_fork_head_CS_2"/>
</dbReference>
<organism evidence="13 14">
    <name type="scientific">Phrynosoma platyrhinos</name>
    <name type="common">Desert horned lizard</name>
    <dbReference type="NCBI Taxonomy" id="52577"/>
    <lineage>
        <taxon>Eukaryota</taxon>
        <taxon>Metazoa</taxon>
        <taxon>Chordata</taxon>
        <taxon>Craniata</taxon>
        <taxon>Vertebrata</taxon>
        <taxon>Euteleostomi</taxon>
        <taxon>Lepidosauria</taxon>
        <taxon>Squamata</taxon>
        <taxon>Bifurcata</taxon>
        <taxon>Unidentata</taxon>
        <taxon>Episquamata</taxon>
        <taxon>Toxicofera</taxon>
        <taxon>Iguania</taxon>
        <taxon>Phrynosomatidae</taxon>
        <taxon>Phrynosomatinae</taxon>
        <taxon>Phrynosoma</taxon>
    </lineage>
</organism>
<dbReference type="Proteomes" id="UP000826234">
    <property type="component" value="Unassembled WGS sequence"/>
</dbReference>
<evidence type="ECO:0000256" key="9">
    <source>
        <dbReference type="ARBA" id="ARBA00023242"/>
    </source>
</evidence>
<feature type="compositionally biased region" description="Low complexity" evidence="11">
    <location>
        <begin position="168"/>
        <end position="178"/>
    </location>
</feature>
<keyword evidence="8" id="KW-0804">Transcription</keyword>
<keyword evidence="4" id="KW-0863">Zinc-finger</keyword>
<keyword evidence="3" id="KW-0479">Metal-binding</keyword>
<keyword evidence="6" id="KW-0805">Transcription regulation</keyword>
<dbReference type="InterPro" id="IPR032354">
    <property type="entry name" value="FOXP-CC"/>
</dbReference>
<feature type="domain" description="Fork-head" evidence="12">
    <location>
        <begin position="379"/>
        <end position="452"/>
    </location>
</feature>
<sequence length="590" mass="66052">MNFAENIMEVVVNHNVVPVSVAMMSPQMITPQQMQQILSPPQLQALLQQQQAIMLQQLQEYYKKQQEQLHLQLLTQQQAGKQQAKEQPLGNKQLAFQQQLLQMQQLQQQHLLNLQRQGLVSLQPGQGTVPLQTLPQAVCPSDLQQLWKEVTATQPVEEGIKQEGLDLSTNTSNSTSFSAAKVSPPISHHPLPNGQNAMLAQRRDSSSHEETPGSHPLYGHGECKWPGCETLCEDLGQFIKHLNTEHALDDRSTAQCRVQMQVVQQLEIQLAKESERLQAMMAHLHMRPSEPKPFSQPLNLVSSATLSKSTSETFPDGLPHPPTSATAPITPLRQGPSVISSSTLHSVGPIRRRNSEKFCTPISSELAQNHEFYKNADVRPPFTYASLIRQAILETPDRQLTLNEIYNWFTRMFAYFRRNTATWKNAVRHNLSLHKCFVRVENVKGAVWTVDEHEYQKRRPPKMTGSPTLVKNMISGLSYGALNASYQAALAESNFPLLNSPTLINTSSTSGMLHVGHDDVSSTVEQVNSNGSNSPRLSPQQYSHQVHVKEEPAETEDDSRPVSLMGTTNQNVTIPDDRDLEEELPVEELS</sequence>
<feature type="compositionally biased region" description="Acidic residues" evidence="11">
    <location>
        <begin position="578"/>
        <end position="590"/>
    </location>
</feature>
<comment type="subcellular location">
    <subcellularLocation>
        <location evidence="1 10">Nucleus</location>
    </subcellularLocation>
</comment>
<dbReference type="InterPro" id="IPR001766">
    <property type="entry name" value="Fork_head_dom"/>
</dbReference>
<feature type="region of interest" description="Disordered" evidence="11">
    <location>
        <begin position="522"/>
        <end position="590"/>
    </location>
</feature>
<comment type="caution">
    <text evidence="13">The sequence shown here is derived from an EMBL/GenBank/DDBJ whole genome shotgun (WGS) entry which is preliminary data.</text>
</comment>
<dbReference type="Pfam" id="PF00250">
    <property type="entry name" value="Forkhead"/>
    <property type="match status" value="1"/>
</dbReference>
<gene>
    <name evidence="13" type="ORF">JD844_018320</name>
</gene>
<dbReference type="Pfam" id="PF16159">
    <property type="entry name" value="FOXP-CC"/>
    <property type="match status" value="1"/>
</dbReference>
<dbReference type="InterPro" id="IPR047414">
    <property type="entry name" value="FH_FOXP4"/>
</dbReference>
<keyword evidence="2" id="KW-0678">Repressor</keyword>
<evidence type="ECO:0000259" key="12">
    <source>
        <dbReference type="PROSITE" id="PS50039"/>
    </source>
</evidence>
<dbReference type="InterPro" id="IPR050998">
    <property type="entry name" value="FOXP"/>
</dbReference>
<dbReference type="SUPFAM" id="SSF46785">
    <property type="entry name" value="Winged helix' DNA-binding domain"/>
    <property type="match status" value="1"/>
</dbReference>
<dbReference type="PANTHER" id="PTHR45796:SF7">
    <property type="entry name" value="FORKHEAD BOX PROTEIN P4"/>
    <property type="match status" value="1"/>
</dbReference>
<proteinExistence type="predicted"/>
<protein>
    <recommendedName>
        <fullName evidence="12">Fork-head domain-containing protein</fullName>
    </recommendedName>
</protein>
<dbReference type="SMART" id="SM00339">
    <property type="entry name" value="FH"/>
    <property type="match status" value="1"/>
</dbReference>
<reference evidence="13 14" key="1">
    <citation type="journal article" date="2022" name="Gigascience">
        <title>A chromosome-level genome assembly and annotation of the desert horned lizard, Phrynosoma platyrhinos, provides insight into chromosomal rearrangements among reptiles.</title>
        <authorList>
            <person name="Koochekian N."/>
            <person name="Ascanio A."/>
            <person name="Farleigh K."/>
            <person name="Card D.C."/>
            <person name="Schield D.R."/>
            <person name="Castoe T.A."/>
            <person name="Jezkova T."/>
        </authorList>
    </citation>
    <scope>NUCLEOTIDE SEQUENCE [LARGE SCALE GENOMIC DNA]</scope>
    <source>
        <strain evidence="13">NK-2021</strain>
    </source>
</reference>
<keyword evidence="9 10" id="KW-0539">Nucleus</keyword>
<dbReference type="CDD" id="cd20067">
    <property type="entry name" value="FH_FOXP4"/>
    <property type="match status" value="1"/>
</dbReference>
<evidence type="ECO:0000256" key="5">
    <source>
        <dbReference type="ARBA" id="ARBA00022833"/>
    </source>
</evidence>
<evidence type="ECO:0000256" key="10">
    <source>
        <dbReference type="PROSITE-ProRule" id="PRU00089"/>
    </source>
</evidence>
<dbReference type="InterPro" id="IPR036390">
    <property type="entry name" value="WH_DNA-bd_sf"/>
</dbReference>
<accession>A0ABQ7SN98</accession>
<dbReference type="PANTHER" id="PTHR45796">
    <property type="entry name" value="FORKHEAD BOX P, ISOFORM C"/>
    <property type="match status" value="1"/>
</dbReference>
<dbReference type="EMBL" id="JAIPUX010005289">
    <property type="protein sequence ID" value="KAH0618826.1"/>
    <property type="molecule type" value="Genomic_DNA"/>
</dbReference>
<evidence type="ECO:0000256" key="8">
    <source>
        <dbReference type="ARBA" id="ARBA00023163"/>
    </source>
</evidence>
<evidence type="ECO:0000256" key="4">
    <source>
        <dbReference type="ARBA" id="ARBA00022771"/>
    </source>
</evidence>
<dbReference type="Gene3D" id="1.20.5.340">
    <property type="match status" value="1"/>
</dbReference>
<dbReference type="Gene3D" id="1.10.10.10">
    <property type="entry name" value="Winged helix-like DNA-binding domain superfamily/Winged helix DNA-binding domain"/>
    <property type="match status" value="1"/>
</dbReference>
<dbReference type="PROSITE" id="PS00658">
    <property type="entry name" value="FORK_HEAD_2"/>
    <property type="match status" value="1"/>
</dbReference>
<evidence type="ECO:0000313" key="13">
    <source>
        <dbReference type="EMBL" id="KAH0618826.1"/>
    </source>
</evidence>
<dbReference type="PROSITE" id="PS50039">
    <property type="entry name" value="FORK_HEAD_3"/>
    <property type="match status" value="1"/>
</dbReference>
<evidence type="ECO:0000256" key="1">
    <source>
        <dbReference type="ARBA" id="ARBA00004123"/>
    </source>
</evidence>
<feature type="compositionally biased region" description="Basic and acidic residues" evidence="11">
    <location>
        <begin position="201"/>
        <end position="212"/>
    </location>
</feature>
<evidence type="ECO:0000256" key="7">
    <source>
        <dbReference type="ARBA" id="ARBA00023125"/>
    </source>
</evidence>
<name>A0ABQ7SN98_PHRPL</name>
<evidence type="ECO:0000256" key="2">
    <source>
        <dbReference type="ARBA" id="ARBA00022491"/>
    </source>
</evidence>
<dbReference type="InterPro" id="IPR036388">
    <property type="entry name" value="WH-like_DNA-bd_sf"/>
</dbReference>
<evidence type="ECO:0000256" key="11">
    <source>
        <dbReference type="SAM" id="MobiDB-lite"/>
    </source>
</evidence>
<keyword evidence="14" id="KW-1185">Reference proteome</keyword>